<feature type="transmembrane region" description="Helical" evidence="1">
    <location>
        <begin position="34"/>
        <end position="54"/>
    </location>
</feature>
<feature type="transmembrane region" description="Helical" evidence="1">
    <location>
        <begin position="172"/>
        <end position="195"/>
    </location>
</feature>
<feature type="transmembrane region" description="Helical" evidence="1">
    <location>
        <begin position="313"/>
        <end position="334"/>
    </location>
</feature>
<reference evidence="3" key="1">
    <citation type="journal article" date="2019" name="Int. J. Syst. Evol. Microbiol.">
        <title>The Global Catalogue of Microorganisms (GCM) 10K type strain sequencing project: providing services to taxonomists for standard genome sequencing and annotation.</title>
        <authorList>
            <consortium name="The Broad Institute Genomics Platform"/>
            <consortium name="The Broad Institute Genome Sequencing Center for Infectious Disease"/>
            <person name="Wu L."/>
            <person name="Ma J."/>
        </authorList>
    </citation>
    <scope>NUCLEOTIDE SEQUENCE [LARGE SCALE GENOMIC DNA]</scope>
    <source>
        <strain evidence="3">JCM 15591</strain>
    </source>
</reference>
<feature type="transmembrane region" description="Helical" evidence="1">
    <location>
        <begin position="411"/>
        <end position="435"/>
    </location>
</feature>
<gene>
    <name evidence="2" type="ORF">GCM10009810_26040</name>
</gene>
<name>A0ABP4X2G4_9MICO</name>
<feature type="transmembrane region" description="Helical" evidence="1">
    <location>
        <begin position="476"/>
        <end position="498"/>
    </location>
</feature>
<keyword evidence="1" id="KW-1133">Transmembrane helix</keyword>
<keyword evidence="1" id="KW-0472">Membrane</keyword>
<feature type="transmembrane region" description="Helical" evidence="1">
    <location>
        <begin position="95"/>
        <end position="118"/>
    </location>
</feature>
<feature type="transmembrane region" description="Helical" evidence="1">
    <location>
        <begin position="139"/>
        <end position="166"/>
    </location>
</feature>
<proteinExistence type="predicted"/>
<feature type="transmembrane region" description="Helical" evidence="1">
    <location>
        <begin position="447"/>
        <end position="469"/>
    </location>
</feature>
<accession>A0ABP4X2G4</accession>
<feature type="transmembrane region" description="Helical" evidence="1">
    <location>
        <begin position="360"/>
        <end position="381"/>
    </location>
</feature>
<comment type="caution">
    <text evidence="2">The sequence shown here is derived from an EMBL/GenBank/DDBJ whole genome shotgun (WGS) entry which is preliminary data.</text>
</comment>
<feature type="transmembrane region" description="Helical" evidence="1">
    <location>
        <begin position="254"/>
        <end position="274"/>
    </location>
</feature>
<evidence type="ECO:0000256" key="1">
    <source>
        <dbReference type="SAM" id="Phobius"/>
    </source>
</evidence>
<dbReference type="Proteomes" id="UP001501475">
    <property type="component" value="Unassembled WGS sequence"/>
</dbReference>
<sequence length="547" mass="56825">MTSVVADRIASSGWSSQLSGTGLAIRRILRADRWFWVTWVLILWSFIPATASAYRSTISDDAAGREVAAALAANPTMRAMLGPPFDLLTVGGFTMFRVGGFTAMMAAIMGVLGVIRATRAEEEFGRTELLRAGSIGRHAMLAGALAVAGSASLLLGILVAISMVVVGTPVGGALVMGGGLALTPIAFAGVGACAAQVTASARTAREIGLAVVGAAYLLRALADAASADSPVRTLRWLSPLEWAPLARPYAGNRWWVLPLLVALAAALVGGAFAMEARRDYGAGMRAARPGPAHAPAGLSSAGGLARRLARGSVWAWTAGLAVFALAMGSMSGVFDAIADEPSLVERFRRMGAGAQDLTDAFYVAMLGILAGVIAIFALQLAERLRREEAAHRDEVMLATATSRIRYAAGHLALALIMPTLLLALVGALLALPAALRDGDWGVLTRTIGAALVLSPAVWLGVGIFAAAFGWVPKLHLLPWLVVGWTLIVSWIGAVLGFPQRILDATPLAVLPQVPAESMSWPPVLIEGALALVLVVAGLAGYARRDIG</sequence>
<evidence type="ECO:0000313" key="3">
    <source>
        <dbReference type="Proteomes" id="UP001501475"/>
    </source>
</evidence>
<evidence type="ECO:0000313" key="2">
    <source>
        <dbReference type="EMBL" id="GAA1765981.1"/>
    </source>
</evidence>
<feature type="transmembrane region" description="Helical" evidence="1">
    <location>
        <begin position="207"/>
        <end position="227"/>
    </location>
</feature>
<keyword evidence="3" id="KW-1185">Reference proteome</keyword>
<organism evidence="2 3">
    <name type="scientific">Nostocoides vanveenii</name>
    <dbReference type="NCBI Taxonomy" id="330835"/>
    <lineage>
        <taxon>Bacteria</taxon>
        <taxon>Bacillati</taxon>
        <taxon>Actinomycetota</taxon>
        <taxon>Actinomycetes</taxon>
        <taxon>Micrococcales</taxon>
        <taxon>Intrasporangiaceae</taxon>
        <taxon>Nostocoides</taxon>
    </lineage>
</organism>
<dbReference type="EMBL" id="BAAAPN010000057">
    <property type="protein sequence ID" value="GAA1765981.1"/>
    <property type="molecule type" value="Genomic_DNA"/>
</dbReference>
<protein>
    <submittedName>
        <fullName evidence="2">Exporter of polyketide antibiotics</fullName>
    </submittedName>
</protein>
<keyword evidence="1" id="KW-0812">Transmembrane</keyword>
<feature type="transmembrane region" description="Helical" evidence="1">
    <location>
        <begin position="518"/>
        <end position="542"/>
    </location>
</feature>
<dbReference type="RefSeq" id="WP_344067088.1">
    <property type="nucleotide sequence ID" value="NZ_BAAAPN010000057.1"/>
</dbReference>